<dbReference type="AlphaFoldDB" id="A0A482IR07"/>
<proteinExistence type="predicted"/>
<evidence type="ECO:0000256" key="2">
    <source>
        <dbReference type="SAM" id="SignalP"/>
    </source>
</evidence>
<feature type="signal peptide" evidence="2">
    <location>
        <begin position="1"/>
        <end position="43"/>
    </location>
</feature>
<evidence type="ECO:0000313" key="4">
    <source>
        <dbReference type="Proteomes" id="UP000253772"/>
    </source>
</evidence>
<feature type="compositionally biased region" description="Basic and acidic residues" evidence="1">
    <location>
        <begin position="229"/>
        <end position="243"/>
    </location>
</feature>
<dbReference type="OrthoDB" id="8777086at2"/>
<evidence type="ECO:0000256" key="1">
    <source>
        <dbReference type="SAM" id="MobiDB-lite"/>
    </source>
</evidence>
<protein>
    <recommendedName>
        <fullName evidence="5">Membrane protein involved in colicin uptake</fullName>
    </recommendedName>
</protein>
<gene>
    <name evidence="3" type="ORF">DDF84_006630</name>
</gene>
<feature type="compositionally biased region" description="Basic and acidic residues" evidence="1">
    <location>
        <begin position="149"/>
        <end position="173"/>
    </location>
</feature>
<dbReference type="RefSeq" id="WP_017514056.1">
    <property type="nucleotide sequence ID" value="NZ_CP037900.1"/>
</dbReference>
<keyword evidence="2" id="KW-0732">Signal</keyword>
<accession>A0A482IR07</accession>
<feature type="compositionally biased region" description="Polar residues" evidence="1">
    <location>
        <begin position="248"/>
        <end position="258"/>
    </location>
</feature>
<reference evidence="3 4" key="1">
    <citation type="submission" date="2019-03" db="EMBL/GenBank/DDBJ databases">
        <title>Comparative insights into the high quality Complete genome sequence of highly metal resistant Cupriavidus metallidurans strain BS1 isolated from a gold-copper mine.</title>
        <authorList>
            <person name="Mazhar H.S."/>
            <person name="Rensing C."/>
        </authorList>
    </citation>
    <scope>NUCLEOTIDE SEQUENCE [LARGE SCALE GENOMIC DNA]</scope>
    <source>
        <strain evidence="3 4">BS1</strain>
    </source>
</reference>
<name>A0A482IR07_9BURK</name>
<dbReference type="EMBL" id="CP037900">
    <property type="protein sequence ID" value="QBP09454.1"/>
    <property type="molecule type" value="Genomic_DNA"/>
</dbReference>
<dbReference type="Proteomes" id="UP000253772">
    <property type="component" value="Chromosome c1"/>
</dbReference>
<organism evidence="3 4">
    <name type="scientific">Cupriavidus metallidurans</name>
    <dbReference type="NCBI Taxonomy" id="119219"/>
    <lineage>
        <taxon>Bacteria</taxon>
        <taxon>Pseudomonadati</taxon>
        <taxon>Pseudomonadota</taxon>
        <taxon>Betaproteobacteria</taxon>
        <taxon>Burkholderiales</taxon>
        <taxon>Burkholderiaceae</taxon>
        <taxon>Cupriavidus</taxon>
    </lineage>
</organism>
<feature type="chain" id="PRO_5019814590" description="Membrane protein involved in colicin uptake" evidence="2">
    <location>
        <begin position="44"/>
        <end position="258"/>
    </location>
</feature>
<evidence type="ECO:0008006" key="5">
    <source>
        <dbReference type="Google" id="ProtNLM"/>
    </source>
</evidence>
<feature type="region of interest" description="Disordered" evidence="1">
    <location>
        <begin position="141"/>
        <end position="258"/>
    </location>
</feature>
<feature type="compositionally biased region" description="Basic and acidic residues" evidence="1">
    <location>
        <begin position="208"/>
        <end position="217"/>
    </location>
</feature>
<sequence length="258" mass="28594">MIVKPHPATMAAPVSQVPTVSSTALTIALAALLLAAPFRPAMAQASTPAAAAVPPAPGVARDFDAERKAIDDSRAWTKYRYAVAEHACYSKFLVNNCIDKAKEVQRGELQVLRERDLEVGDAERAYRAAQRDHDQALRRAEYEASLPKRAADEQASREAFERKQQDQALRDAQHNAGAPQRAANAEAYQKKQDDFATKMQEAQQKGAEQARQHEENAKAYQQKQVDAAQRQKELEERRARAAEKQNQGQSSKPSPFGF</sequence>
<evidence type="ECO:0000313" key="3">
    <source>
        <dbReference type="EMBL" id="QBP09454.1"/>
    </source>
</evidence>